<dbReference type="EMBL" id="JAGTTL010000032">
    <property type="protein sequence ID" value="KAK6296826.1"/>
    <property type="molecule type" value="Genomic_DNA"/>
</dbReference>
<organism evidence="1 2">
    <name type="scientific">Coregonus suidteri</name>
    <dbReference type="NCBI Taxonomy" id="861788"/>
    <lineage>
        <taxon>Eukaryota</taxon>
        <taxon>Metazoa</taxon>
        <taxon>Chordata</taxon>
        <taxon>Craniata</taxon>
        <taxon>Vertebrata</taxon>
        <taxon>Euteleostomi</taxon>
        <taxon>Actinopterygii</taxon>
        <taxon>Neopterygii</taxon>
        <taxon>Teleostei</taxon>
        <taxon>Protacanthopterygii</taxon>
        <taxon>Salmoniformes</taxon>
        <taxon>Salmonidae</taxon>
        <taxon>Coregoninae</taxon>
        <taxon>Coregonus</taxon>
    </lineage>
</organism>
<protein>
    <submittedName>
        <fullName evidence="1">Uncharacterized protein</fullName>
    </submittedName>
</protein>
<name>A0AAN8QFC9_9TELE</name>
<gene>
    <name evidence="1" type="ORF">J4Q44_G00329680</name>
</gene>
<accession>A0AAN8QFC9</accession>
<comment type="caution">
    <text evidence="1">The sequence shown here is derived from an EMBL/GenBank/DDBJ whole genome shotgun (WGS) entry which is preliminary data.</text>
</comment>
<dbReference type="Proteomes" id="UP001356427">
    <property type="component" value="Unassembled WGS sequence"/>
</dbReference>
<evidence type="ECO:0000313" key="1">
    <source>
        <dbReference type="EMBL" id="KAK6296826.1"/>
    </source>
</evidence>
<reference evidence="1 2" key="1">
    <citation type="submission" date="2021-04" db="EMBL/GenBank/DDBJ databases">
        <authorList>
            <person name="De Guttry C."/>
            <person name="Zahm M."/>
            <person name="Klopp C."/>
            <person name="Cabau C."/>
            <person name="Louis A."/>
            <person name="Berthelot C."/>
            <person name="Parey E."/>
            <person name="Roest Crollius H."/>
            <person name="Montfort J."/>
            <person name="Robinson-Rechavi M."/>
            <person name="Bucao C."/>
            <person name="Bouchez O."/>
            <person name="Gislard M."/>
            <person name="Lluch J."/>
            <person name="Milhes M."/>
            <person name="Lampietro C."/>
            <person name="Lopez Roques C."/>
            <person name="Donnadieu C."/>
            <person name="Braasch I."/>
            <person name="Desvignes T."/>
            <person name="Postlethwait J."/>
            <person name="Bobe J."/>
            <person name="Wedekind C."/>
            <person name="Guiguen Y."/>
        </authorList>
    </citation>
    <scope>NUCLEOTIDE SEQUENCE [LARGE SCALE GENOMIC DNA]</scope>
    <source>
        <strain evidence="1">Cs_M1</strain>
        <tissue evidence="1">Blood</tissue>
    </source>
</reference>
<dbReference type="AlphaFoldDB" id="A0AAN8QFC9"/>
<proteinExistence type="predicted"/>
<keyword evidence="2" id="KW-1185">Reference proteome</keyword>
<sequence length="77" mass="8760">MVQLARAVFCTDTLRERLCLVGWMRVESRHTFQFPCAVEGYWKTPRHKSPTPFSNKTLLNGLDAGTHSGLGYVFCLL</sequence>
<evidence type="ECO:0000313" key="2">
    <source>
        <dbReference type="Proteomes" id="UP001356427"/>
    </source>
</evidence>